<dbReference type="InterPro" id="IPR008869">
    <property type="entry name" value="MlaC/ttg2D"/>
</dbReference>
<evidence type="ECO:0000313" key="2">
    <source>
        <dbReference type="Proteomes" id="UP000664277"/>
    </source>
</evidence>
<name>A0A8J7PJQ9_9BACT</name>
<dbReference type="AlphaFoldDB" id="A0A8J7PJQ9"/>
<gene>
    <name evidence="1" type="ORF">J0M35_08750</name>
</gene>
<dbReference type="EMBL" id="JAFLCK010000010">
    <property type="protein sequence ID" value="MBN8660435.1"/>
    <property type="molecule type" value="Genomic_DNA"/>
</dbReference>
<protein>
    <submittedName>
        <fullName evidence="1">ABC transporter substrate-binding protein</fullName>
    </submittedName>
</protein>
<dbReference type="Pfam" id="PF05494">
    <property type="entry name" value="MlaC"/>
    <property type="match status" value="1"/>
</dbReference>
<accession>A0A8J7PJQ9</accession>
<dbReference type="InterPro" id="IPR042245">
    <property type="entry name" value="Tgt2/MlaC_sf"/>
</dbReference>
<proteinExistence type="predicted"/>
<sequence>MLLSKKHLLAAAAVSEGTLPGSVRSSLCMIGKLFARLGSFALLTVAFALFSSSSSSLAAAPAGWTTVDQLLKGFSSSGAKAKRPNSSSITPFIDYDEMSQRALGRKEWDALSVNQRRDFSQSLQTLVEKRYYPRWRKIFSKGKVSFVEESSSGGDNLVKTRLLLGKKSETLAWRLSEKSNKVVSLCVGDKDLLERLKHRIQSKQKKSKGNIEVLIAWMRGASGEKEVASLDHASLAAGDNGAGVISD</sequence>
<reference evidence="1" key="1">
    <citation type="submission" date="2021-02" db="EMBL/GenBank/DDBJ databases">
        <title>Genome-Resolved Metagenomics of a Microbial Community Performing Photosynthetic Biological Nutrient Removal.</title>
        <authorList>
            <person name="Mcdaniel E.A."/>
        </authorList>
    </citation>
    <scope>NUCLEOTIDE SEQUENCE</scope>
    <source>
        <strain evidence="1">UWPOB_OBS1</strain>
    </source>
</reference>
<dbReference type="Proteomes" id="UP000664277">
    <property type="component" value="Unassembled WGS sequence"/>
</dbReference>
<organism evidence="1 2">
    <name type="scientific">Candidatus Obscuribacter phosphatis</name>
    <dbReference type="NCBI Taxonomy" id="1906157"/>
    <lineage>
        <taxon>Bacteria</taxon>
        <taxon>Bacillati</taxon>
        <taxon>Candidatus Melainabacteria</taxon>
        <taxon>Candidatus Obscuribacterales</taxon>
        <taxon>Candidatus Obscuribacteraceae</taxon>
        <taxon>Candidatus Obscuribacter</taxon>
    </lineage>
</organism>
<dbReference type="Gene3D" id="3.10.450.710">
    <property type="entry name" value="Tgt2/MlaC"/>
    <property type="match status" value="1"/>
</dbReference>
<comment type="caution">
    <text evidence="1">The sequence shown here is derived from an EMBL/GenBank/DDBJ whole genome shotgun (WGS) entry which is preliminary data.</text>
</comment>
<evidence type="ECO:0000313" key="1">
    <source>
        <dbReference type="EMBL" id="MBN8660435.1"/>
    </source>
</evidence>